<accession>A0ABY8PQ06</accession>
<evidence type="ECO:0000259" key="1">
    <source>
        <dbReference type="Pfam" id="PF12705"/>
    </source>
</evidence>
<dbReference type="Proteomes" id="UP001232493">
    <property type="component" value="Chromosome"/>
</dbReference>
<dbReference type="InterPro" id="IPR011604">
    <property type="entry name" value="PDDEXK-like_dom_sf"/>
</dbReference>
<organism evidence="2 3">
    <name type="scientific">Marinitoga aeolica</name>
    <dbReference type="NCBI Taxonomy" id="2809031"/>
    <lineage>
        <taxon>Bacteria</taxon>
        <taxon>Thermotogati</taxon>
        <taxon>Thermotogota</taxon>
        <taxon>Thermotogae</taxon>
        <taxon>Petrotogales</taxon>
        <taxon>Petrotogaceae</taxon>
        <taxon>Marinitoga</taxon>
    </lineage>
</organism>
<feature type="domain" description="PD-(D/E)XK endonuclease-like" evidence="1">
    <location>
        <begin position="8"/>
        <end position="301"/>
    </location>
</feature>
<evidence type="ECO:0000313" key="3">
    <source>
        <dbReference type="Proteomes" id="UP001232493"/>
    </source>
</evidence>
<gene>
    <name evidence="2" type="ORF">JRV97_09965</name>
</gene>
<evidence type="ECO:0000313" key="2">
    <source>
        <dbReference type="EMBL" id="WGS64676.1"/>
    </source>
</evidence>
<reference evidence="2 3" key="1">
    <citation type="submission" date="2021-02" db="EMBL/GenBank/DDBJ databases">
        <title>Characterization of Marinitoga sp. nov. str. BP5-C20A.</title>
        <authorList>
            <person name="Erauso G."/>
            <person name="Postec A."/>
        </authorList>
    </citation>
    <scope>NUCLEOTIDE SEQUENCE [LARGE SCALE GENOMIC DNA]</scope>
    <source>
        <strain evidence="2 3">BP5-C20A</strain>
    </source>
</reference>
<dbReference type="InterPro" id="IPR038726">
    <property type="entry name" value="PDDEXK_AddAB-type"/>
</dbReference>
<proteinExistence type="predicted"/>
<protein>
    <submittedName>
        <fullName evidence="2">PD-(D/E)XK nuclease family protein</fullName>
    </submittedName>
</protein>
<sequence>MTEYPEKSWSFSKDKLLTKCPRAYYYARFLMWGGWDKNAPERVRKAYRLTKLTTIEQFLGSMIHDYIANNITALKTQDIHTALNYIGKEFNKAVKSSYKMKKEWEQNPKNYIMFYSIYYKNRNLFEGNLGKDIKEKTKLLLQNYYNSRTLKDIQSGIRIIEIDRENNFTSFFVNNYKIYSIVDFMYEKNGNTYIVDWKTGKRSKDDEFQLKLYALYAYKNYNIDLNNVYLINEYLYEGDFEERKYTKEELLEVENYIKERIEIMEYYLKDKEKNIPKEEKTFPARPSKYNCKWCNFKEICPEYNENFISQI</sequence>
<dbReference type="Pfam" id="PF12705">
    <property type="entry name" value="PDDEXK_1"/>
    <property type="match status" value="1"/>
</dbReference>
<keyword evidence="3" id="KW-1185">Reference proteome</keyword>
<name>A0ABY8PQ06_9BACT</name>
<dbReference type="Gene3D" id="3.90.320.10">
    <property type="match status" value="1"/>
</dbReference>
<dbReference type="RefSeq" id="WP_280998509.1">
    <property type="nucleotide sequence ID" value="NZ_CP069362.1"/>
</dbReference>
<dbReference type="EMBL" id="CP069362">
    <property type="protein sequence ID" value="WGS64676.1"/>
    <property type="molecule type" value="Genomic_DNA"/>
</dbReference>